<keyword evidence="2 4" id="KW-0238">DNA-binding</keyword>
<dbReference type="PANTHER" id="PTHR30055:SF207">
    <property type="entry name" value="HTH-TYPE TRANSCRIPTIONAL REPRESSOR FATR"/>
    <property type="match status" value="1"/>
</dbReference>
<dbReference type="FunFam" id="1.10.10.60:FF:000141">
    <property type="entry name" value="TetR family transcriptional regulator"/>
    <property type="match status" value="1"/>
</dbReference>
<dbReference type="PANTHER" id="PTHR30055">
    <property type="entry name" value="HTH-TYPE TRANSCRIPTIONAL REGULATOR RUTR"/>
    <property type="match status" value="1"/>
</dbReference>
<dbReference type="EMBL" id="CP018308">
    <property type="protein sequence ID" value="ASI89477.1"/>
    <property type="molecule type" value="Genomic_DNA"/>
</dbReference>
<dbReference type="SUPFAM" id="SSF46689">
    <property type="entry name" value="Homeodomain-like"/>
    <property type="match status" value="1"/>
</dbReference>
<evidence type="ECO:0000256" key="4">
    <source>
        <dbReference type="PROSITE-ProRule" id="PRU00335"/>
    </source>
</evidence>
<dbReference type="Gene3D" id="1.10.357.10">
    <property type="entry name" value="Tetracycline Repressor, domain 2"/>
    <property type="match status" value="1"/>
</dbReference>
<accession>A0AAN1FF62</accession>
<dbReference type="InterPro" id="IPR009057">
    <property type="entry name" value="Homeodomain-like_sf"/>
</dbReference>
<dbReference type="Pfam" id="PF00440">
    <property type="entry name" value="TetR_N"/>
    <property type="match status" value="1"/>
</dbReference>
<organism evidence="6 7">
    <name type="scientific">Vibrio mediterranei</name>
    <dbReference type="NCBI Taxonomy" id="689"/>
    <lineage>
        <taxon>Bacteria</taxon>
        <taxon>Pseudomonadati</taxon>
        <taxon>Pseudomonadota</taxon>
        <taxon>Gammaproteobacteria</taxon>
        <taxon>Vibrionales</taxon>
        <taxon>Vibrionaceae</taxon>
        <taxon>Vibrio</taxon>
    </lineage>
</organism>
<dbReference type="InterPro" id="IPR001647">
    <property type="entry name" value="HTH_TetR"/>
</dbReference>
<dbReference type="InterPro" id="IPR050109">
    <property type="entry name" value="HTH-type_TetR-like_transc_reg"/>
</dbReference>
<dbReference type="InterPro" id="IPR023772">
    <property type="entry name" value="DNA-bd_HTH_TetR-type_CS"/>
</dbReference>
<protein>
    <submittedName>
        <fullName evidence="6">TetR family transcriptional regulator</fullName>
    </submittedName>
</protein>
<dbReference type="AlphaFoldDB" id="A0AAN1FF62"/>
<evidence type="ECO:0000313" key="7">
    <source>
        <dbReference type="Proteomes" id="UP000197092"/>
    </source>
</evidence>
<dbReference type="GO" id="GO:0003700">
    <property type="term" value="F:DNA-binding transcription factor activity"/>
    <property type="evidence" value="ECO:0007669"/>
    <property type="project" value="TreeGrafter"/>
</dbReference>
<dbReference type="KEGG" id="vsh:BSZ05_06520"/>
<feature type="DNA-binding region" description="H-T-H motif" evidence="4">
    <location>
        <begin position="42"/>
        <end position="61"/>
    </location>
</feature>
<proteinExistence type="predicted"/>
<dbReference type="Proteomes" id="UP000197092">
    <property type="component" value="Chromosome 1"/>
</dbReference>
<dbReference type="PRINTS" id="PR00455">
    <property type="entry name" value="HTHTETR"/>
</dbReference>
<evidence type="ECO:0000256" key="1">
    <source>
        <dbReference type="ARBA" id="ARBA00023015"/>
    </source>
</evidence>
<name>A0AAN1FF62_9VIBR</name>
<feature type="domain" description="HTH tetR-type" evidence="5">
    <location>
        <begin position="19"/>
        <end position="79"/>
    </location>
</feature>
<evidence type="ECO:0000259" key="5">
    <source>
        <dbReference type="PROSITE" id="PS50977"/>
    </source>
</evidence>
<evidence type="ECO:0000256" key="3">
    <source>
        <dbReference type="ARBA" id="ARBA00023163"/>
    </source>
</evidence>
<dbReference type="PROSITE" id="PS50977">
    <property type="entry name" value="HTH_TETR_2"/>
    <property type="match status" value="1"/>
</dbReference>
<sequence length="205" mass="23257">MNERSFTIYRMAMTTMNTSDKRLQILEAAQKMVAEKGIQGVSMQKLANEAGVAAGTIYRYFDDKDHLLEELRLYVVSRMAKAVQAGVEADQPLKEQYRKMWLNIWHVAASNIDSLKTRAQYDSIPSKNCYTTREQERKMFAQVDNLFTEGKKQGVFKNLDNEILSGLSLEASVSLARKHALGLYQLDDDALDAAIEASWDAIIKH</sequence>
<dbReference type="Pfam" id="PF22604">
    <property type="entry name" value="TetR_HI_0893_C"/>
    <property type="match status" value="1"/>
</dbReference>
<dbReference type="GO" id="GO:0000976">
    <property type="term" value="F:transcription cis-regulatory region binding"/>
    <property type="evidence" value="ECO:0007669"/>
    <property type="project" value="TreeGrafter"/>
</dbReference>
<dbReference type="PROSITE" id="PS01081">
    <property type="entry name" value="HTH_TETR_1"/>
    <property type="match status" value="1"/>
</dbReference>
<evidence type="ECO:0000256" key="2">
    <source>
        <dbReference type="ARBA" id="ARBA00023125"/>
    </source>
</evidence>
<reference evidence="7" key="1">
    <citation type="submission" date="2016-12" db="EMBL/GenBank/DDBJ databases">
        <title>Comparative genomic analysis reveals the diversity, evolution, and environmental adaptation strategies of the genus Vibrio.</title>
        <authorList>
            <person name="Lin H."/>
            <person name="Wang X."/>
            <person name="Zhang X.-H."/>
        </authorList>
    </citation>
    <scope>NUCLEOTIDE SEQUENCE [LARGE SCALE GENOMIC DNA]</scope>
    <source>
        <strain evidence="7">QT6D1</strain>
    </source>
</reference>
<keyword evidence="1" id="KW-0805">Transcription regulation</keyword>
<evidence type="ECO:0000313" key="6">
    <source>
        <dbReference type="EMBL" id="ASI89477.1"/>
    </source>
</evidence>
<gene>
    <name evidence="6" type="ORF">BSZ05_06520</name>
</gene>
<keyword evidence="3" id="KW-0804">Transcription</keyword>
<dbReference type="InterPro" id="IPR054422">
    <property type="entry name" value="TetR-like_HI_0893_C"/>
</dbReference>